<organism evidence="2 3">
    <name type="scientific">Capillimicrobium parvum</name>
    <dbReference type="NCBI Taxonomy" id="2884022"/>
    <lineage>
        <taxon>Bacteria</taxon>
        <taxon>Bacillati</taxon>
        <taxon>Actinomycetota</taxon>
        <taxon>Thermoleophilia</taxon>
        <taxon>Solirubrobacterales</taxon>
        <taxon>Capillimicrobiaceae</taxon>
        <taxon>Capillimicrobium</taxon>
    </lineage>
</organism>
<gene>
    <name evidence="2" type="ORF">DSM104329_04406</name>
</gene>
<evidence type="ECO:0000313" key="3">
    <source>
        <dbReference type="Proteomes" id="UP001162834"/>
    </source>
</evidence>
<dbReference type="Proteomes" id="UP001162834">
    <property type="component" value="Chromosome"/>
</dbReference>
<protein>
    <submittedName>
        <fullName evidence="2">Uncharacterized protein</fullName>
    </submittedName>
</protein>
<sequence>MADQELTQTDSEPEVVDGVVVREAAPIERRSAAPVSVQAAAVAGASIVVGATAVALVRGALRMTRRPRPLRLGGRGRRGRFDVVATRTFLVDVHLVDRR</sequence>
<dbReference type="AlphaFoldDB" id="A0A9E6Y0T5"/>
<reference evidence="2" key="1">
    <citation type="journal article" date="2022" name="Int. J. Syst. Evol. Microbiol.">
        <title>Pseudomonas aegrilactucae sp. nov. and Pseudomonas morbosilactucae sp. nov., pathogens causing bacterial rot of lettuce in Japan.</title>
        <authorList>
            <person name="Sawada H."/>
            <person name="Fujikawa T."/>
            <person name="Satou M."/>
        </authorList>
    </citation>
    <scope>NUCLEOTIDE SEQUENCE</scope>
    <source>
        <strain evidence="2">0166_1</strain>
    </source>
</reference>
<dbReference type="EMBL" id="CP087164">
    <property type="protein sequence ID" value="UGS37984.1"/>
    <property type="molecule type" value="Genomic_DNA"/>
</dbReference>
<keyword evidence="1" id="KW-0472">Membrane</keyword>
<proteinExistence type="predicted"/>
<feature type="transmembrane region" description="Helical" evidence="1">
    <location>
        <begin position="39"/>
        <end position="61"/>
    </location>
</feature>
<evidence type="ECO:0000313" key="2">
    <source>
        <dbReference type="EMBL" id="UGS37984.1"/>
    </source>
</evidence>
<keyword evidence="1" id="KW-0812">Transmembrane</keyword>
<keyword evidence="1" id="KW-1133">Transmembrane helix</keyword>
<name>A0A9E6Y0T5_9ACTN</name>
<dbReference type="KEGG" id="sbae:DSM104329_04406"/>
<keyword evidence="3" id="KW-1185">Reference proteome</keyword>
<evidence type="ECO:0000256" key="1">
    <source>
        <dbReference type="SAM" id="Phobius"/>
    </source>
</evidence>
<accession>A0A9E6Y0T5</accession>
<dbReference type="RefSeq" id="WP_259312021.1">
    <property type="nucleotide sequence ID" value="NZ_CP087164.1"/>
</dbReference>